<dbReference type="InterPro" id="IPR039418">
    <property type="entry name" value="LexA-like"/>
</dbReference>
<feature type="domain" description="HTH cro/C1-type" evidence="4">
    <location>
        <begin position="24"/>
        <end position="63"/>
    </location>
</feature>
<keyword evidence="2" id="KW-0238">DNA-binding</keyword>
<dbReference type="PROSITE" id="PS50943">
    <property type="entry name" value="HTH_CROC1"/>
    <property type="match status" value="1"/>
</dbReference>
<sequence>MDEYTKDFIARMREAIGDESVNSFAKRCEIPEATMRGYFNGKIPSADKLLVIADAAQISIEWLVSGRVPKVKDATQAAFGGSTSNIPDHFTLVPRLDIQASAGNGSVVYTEEPIDLLAFQESWLRDRNINPRFARVLTAKGDSMEPTIRDGDVLLVDTSITSVHDNAIYIVVYNGHTLVKRINMIRNGSLTIISDNDRHPPEDVPLSEVPDLHIAGRVMWFGRSI</sequence>
<dbReference type="Pfam" id="PF00717">
    <property type="entry name" value="Peptidase_S24"/>
    <property type="match status" value="1"/>
</dbReference>
<dbReference type="InterPro" id="IPR010982">
    <property type="entry name" value="Lambda_DNA-bd_dom_sf"/>
</dbReference>
<organism evidence="5 6">
    <name type="scientific">Paenochrobactrum glaciei</name>
    <dbReference type="NCBI Taxonomy" id="486407"/>
    <lineage>
        <taxon>Bacteria</taxon>
        <taxon>Pseudomonadati</taxon>
        <taxon>Pseudomonadota</taxon>
        <taxon>Alphaproteobacteria</taxon>
        <taxon>Hyphomicrobiales</taxon>
        <taxon>Brucellaceae</taxon>
        <taxon>Paenochrobactrum</taxon>
    </lineage>
</organism>
<dbReference type="Proteomes" id="UP001424441">
    <property type="component" value="Unassembled WGS sequence"/>
</dbReference>
<evidence type="ECO:0000256" key="2">
    <source>
        <dbReference type="ARBA" id="ARBA00023125"/>
    </source>
</evidence>
<dbReference type="Gene3D" id="2.10.109.10">
    <property type="entry name" value="Umud Fragment, subunit A"/>
    <property type="match status" value="1"/>
</dbReference>
<reference evidence="5 6" key="1">
    <citation type="journal article" date="2019" name="Int. J. Syst. Evol. Microbiol.">
        <title>The Global Catalogue of Microorganisms (GCM) 10K type strain sequencing project: providing services to taxonomists for standard genome sequencing and annotation.</title>
        <authorList>
            <consortium name="The Broad Institute Genomics Platform"/>
            <consortium name="The Broad Institute Genome Sequencing Center for Infectious Disease"/>
            <person name="Wu L."/>
            <person name="Ma J."/>
        </authorList>
    </citation>
    <scope>NUCLEOTIDE SEQUENCE [LARGE SCALE GENOMIC DNA]</scope>
    <source>
        <strain evidence="5 6">JCM 15115</strain>
    </source>
</reference>
<dbReference type="InterPro" id="IPR001387">
    <property type="entry name" value="Cro/C1-type_HTH"/>
</dbReference>
<comment type="caution">
    <text evidence="5">The sequence shown here is derived from an EMBL/GenBank/DDBJ whole genome shotgun (WGS) entry which is preliminary data.</text>
</comment>
<dbReference type="CDD" id="cd00093">
    <property type="entry name" value="HTH_XRE"/>
    <property type="match status" value="1"/>
</dbReference>
<dbReference type="RefSeq" id="WP_343803761.1">
    <property type="nucleotide sequence ID" value="NZ_BAAADE010000002.1"/>
</dbReference>
<dbReference type="CDD" id="cd06529">
    <property type="entry name" value="S24_LexA-like"/>
    <property type="match status" value="1"/>
</dbReference>
<dbReference type="InterPro" id="IPR015927">
    <property type="entry name" value="Peptidase_S24_S26A/B/C"/>
</dbReference>
<evidence type="ECO:0000256" key="3">
    <source>
        <dbReference type="ARBA" id="ARBA00023163"/>
    </source>
</evidence>
<gene>
    <name evidence="5" type="ORF">GCM10008943_14390</name>
</gene>
<evidence type="ECO:0000313" key="6">
    <source>
        <dbReference type="Proteomes" id="UP001424441"/>
    </source>
</evidence>
<dbReference type="InterPro" id="IPR036286">
    <property type="entry name" value="LexA/Signal_pep-like_sf"/>
</dbReference>
<dbReference type="SUPFAM" id="SSF51306">
    <property type="entry name" value="LexA/Signal peptidase"/>
    <property type="match status" value="1"/>
</dbReference>
<evidence type="ECO:0000256" key="1">
    <source>
        <dbReference type="ARBA" id="ARBA00023015"/>
    </source>
</evidence>
<proteinExistence type="predicted"/>
<dbReference type="SUPFAM" id="SSF47413">
    <property type="entry name" value="lambda repressor-like DNA-binding domains"/>
    <property type="match status" value="1"/>
</dbReference>
<keyword evidence="1" id="KW-0805">Transcription regulation</keyword>
<name>A0ABN1FYC7_9HYPH</name>
<keyword evidence="6" id="KW-1185">Reference proteome</keyword>
<dbReference type="Gene3D" id="1.10.260.40">
    <property type="entry name" value="lambda repressor-like DNA-binding domains"/>
    <property type="match status" value="1"/>
</dbReference>
<protein>
    <submittedName>
        <fullName evidence="5">XRE family transcriptional regulator</fullName>
    </submittedName>
</protein>
<dbReference type="PANTHER" id="PTHR40661:SF3">
    <property type="entry name" value="FELS-1 PROPHAGE TRANSCRIPTIONAL REGULATOR"/>
    <property type="match status" value="1"/>
</dbReference>
<dbReference type="EMBL" id="BAAADE010000002">
    <property type="protein sequence ID" value="GAA0600320.1"/>
    <property type="molecule type" value="Genomic_DNA"/>
</dbReference>
<keyword evidence="3" id="KW-0804">Transcription</keyword>
<evidence type="ECO:0000259" key="4">
    <source>
        <dbReference type="PROSITE" id="PS50943"/>
    </source>
</evidence>
<dbReference type="PANTHER" id="PTHR40661">
    <property type="match status" value="1"/>
</dbReference>
<accession>A0ABN1FYC7</accession>
<evidence type="ECO:0000313" key="5">
    <source>
        <dbReference type="EMBL" id="GAA0600320.1"/>
    </source>
</evidence>